<dbReference type="Pfam" id="PF03358">
    <property type="entry name" value="FMN_red"/>
    <property type="match status" value="1"/>
</dbReference>
<dbReference type="PANTHER" id="PTHR43278">
    <property type="entry name" value="NAD(P)H-DEPENDENT FMN-CONTAINING OXIDOREDUCTASE YWQN-RELATED"/>
    <property type="match status" value="1"/>
</dbReference>
<evidence type="ECO:0000256" key="5">
    <source>
        <dbReference type="ARBA" id="ARBA00038292"/>
    </source>
</evidence>
<keyword evidence="3" id="KW-0285">Flavoprotein</keyword>
<comment type="cofactor">
    <cofactor evidence="1">
        <name>FMN</name>
        <dbReference type="ChEBI" id="CHEBI:58210"/>
    </cofactor>
</comment>
<evidence type="ECO:0000313" key="8">
    <source>
        <dbReference type="Proteomes" id="UP000732619"/>
    </source>
</evidence>
<evidence type="ECO:0000256" key="4">
    <source>
        <dbReference type="ARBA" id="ARBA00022643"/>
    </source>
</evidence>
<proteinExistence type="inferred from homology"/>
<name>A0A8T3VYD9_METOL</name>
<dbReference type="SUPFAM" id="SSF52218">
    <property type="entry name" value="Flavoproteins"/>
    <property type="match status" value="1"/>
</dbReference>
<evidence type="ECO:0000256" key="1">
    <source>
        <dbReference type="ARBA" id="ARBA00001917"/>
    </source>
</evidence>
<dbReference type="EMBL" id="SUTG01000040">
    <property type="protein sequence ID" value="MBE6512976.1"/>
    <property type="molecule type" value="Genomic_DNA"/>
</dbReference>
<feature type="domain" description="NADPH-dependent FMN reductase-like" evidence="6">
    <location>
        <begin position="1"/>
        <end position="128"/>
    </location>
</feature>
<keyword evidence="4" id="KW-0288">FMN</keyword>
<comment type="similarity">
    <text evidence="5">Belongs to the SsuE family. Isf subfamily.</text>
</comment>
<organism evidence="7 8">
    <name type="scientific">Methanobrevibacter olleyae</name>
    <dbReference type="NCBI Taxonomy" id="294671"/>
    <lineage>
        <taxon>Archaea</taxon>
        <taxon>Methanobacteriati</taxon>
        <taxon>Methanobacteriota</taxon>
        <taxon>Methanomada group</taxon>
        <taxon>Methanobacteria</taxon>
        <taxon>Methanobacteriales</taxon>
        <taxon>Methanobacteriaceae</taxon>
        <taxon>Methanobrevibacter</taxon>
    </lineage>
</organism>
<reference evidence="7" key="1">
    <citation type="submission" date="2019-04" db="EMBL/GenBank/DDBJ databases">
        <title>Evolution of Biomass-Degrading Anaerobic Consortia Revealed by Metagenomics.</title>
        <authorList>
            <person name="Peng X."/>
        </authorList>
    </citation>
    <scope>NUCLEOTIDE SEQUENCE</scope>
    <source>
        <strain evidence="7">SIG14</strain>
    </source>
</reference>
<comment type="cofactor">
    <cofactor evidence="2">
        <name>[4Fe-4S] cluster</name>
        <dbReference type="ChEBI" id="CHEBI:49883"/>
    </cofactor>
</comment>
<evidence type="ECO:0000256" key="2">
    <source>
        <dbReference type="ARBA" id="ARBA00001966"/>
    </source>
</evidence>
<evidence type="ECO:0000313" key="7">
    <source>
        <dbReference type="EMBL" id="MBE6512976.1"/>
    </source>
</evidence>
<dbReference type="Gene3D" id="3.40.50.360">
    <property type="match status" value="1"/>
</dbReference>
<dbReference type="PANTHER" id="PTHR43278:SF2">
    <property type="entry name" value="IRON-SULFUR FLAVOPROTEIN"/>
    <property type="match status" value="1"/>
</dbReference>
<dbReference type="AlphaFoldDB" id="A0A8T3VYD9"/>
<accession>A0A8T3VYD9</accession>
<evidence type="ECO:0000256" key="3">
    <source>
        <dbReference type="ARBA" id="ARBA00022630"/>
    </source>
</evidence>
<evidence type="ECO:0000259" key="6">
    <source>
        <dbReference type="Pfam" id="PF03358"/>
    </source>
</evidence>
<dbReference type="InterPro" id="IPR051796">
    <property type="entry name" value="ISF_SsuE-like"/>
</dbReference>
<dbReference type="GO" id="GO:0016491">
    <property type="term" value="F:oxidoreductase activity"/>
    <property type="evidence" value="ECO:0007669"/>
    <property type="project" value="InterPro"/>
</dbReference>
<comment type="caution">
    <text evidence="7">The sequence shown here is derived from an EMBL/GenBank/DDBJ whole genome shotgun (WGS) entry which is preliminary data.</text>
</comment>
<sequence length="205" mass="23798">MKTIVINADPKIKQEIGKLLKSAAEGAESVGSEVEYFDLYKIDMRGCMICSICKKKNKENFKCYWKDDLSPIIEKILNADTLLIGSQIFFNEPTSHYRALVERLVYCIVSYDKNYYYKGKVNVGIFYSVISPKEHFKKNVRPNLKSTEDLFKMLNGEVKVYESYKGMTSKKKTEDEIKEKEKEFEMDLKNAFEIGSELSKNKKIN</sequence>
<dbReference type="InterPro" id="IPR029039">
    <property type="entry name" value="Flavoprotein-like_sf"/>
</dbReference>
<dbReference type="InterPro" id="IPR005025">
    <property type="entry name" value="FMN_Rdtase-like_dom"/>
</dbReference>
<gene>
    <name evidence="7" type="ORF">E7Z75_07560</name>
</gene>
<protein>
    <submittedName>
        <fullName evidence="7">Flavodoxin family protein</fullName>
    </submittedName>
</protein>
<dbReference type="Proteomes" id="UP000732619">
    <property type="component" value="Unassembled WGS sequence"/>
</dbReference>